<evidence type="ECO:0000313" key="2">
    <source>
        <dbReference type="EnsemblMetazoa" id="GPPI042483-PA"/>
    </source>
</evidence>
<protein>
    <submittedName>
        <fullName evidence="2">Uncharacterized protein</fullName>
    </submittedName>
</protein>
<dbReference type="AlphaFoldDB" id="A0A1B0BW88"/>
<reference evidence="2" key="2">
    <citation type="submission" date="2020-05" db="UniProtKB">
        <authorList>
            <consortium name="EnsemblMetazoa"/>
        </authorList>
    </citation>
    <scope>IDENTIFICATION</scope>
    <source>
        <strain evidence="2">IAEA</strain>
    </source>
</reference>
<organism evidence="2 3">
    <name type="scientific">Glossina palpalis gambiensis</name>
    <dbReference type="NCBI Taxonomy" id="67801"/>
    <lineage>
        <taxon>Eukaryota</taxon>
        <taxon>Metazoa</taxon>
        <taxon>Ecdysozoa</taxon>
        <taxon>Arthropoda</taxon>
        <taxon>Hexapoda</taxon>
        <taxon>Insecta</taxon>
        <taxon>Pterygota</taxon>
        <taxon>Neoptera</taxon>
        <taxon>Endopterygota</taxon>
        <taxon>Diptera</taxon>
        <taxon>Brachycera</taxon>
        <taxon>Muscomorpha</taxon>
        <taxon>Hippoboscoidea</taxon>
        <taxon>Glossinidae</taxon>
        <taxon>Glossina</taxon>
    </lineage>
</organism>
<proteinExistence type="predicted"/>
<dbReference type="Proteomes" id="UP000092460">
    <property type="component" value="Unassembled WGS sequence"/>
</dbReference>
<keyword evidence="3" id="KW-1185">Reference proteome</keyword>
<sequence>MAAATVNITAYHFNILIFVAMLMNIVVVVVVVVLVVVVVVQMEQYVQNSVIAFQLENFIFKITPFSYDNSIPTIKDILRTST</sequence>
<dbReference type="VEuPathDB" id="VectorBase:GPPI042483"/>
<keyword evidence="1" id="KW-0472">Membrane</keyword>
<name>A0A1B0BW88_9MUSC</name>
<keyword evidence="1" id="KW-1133">Transmembrane helix</keyword>
<keyword evidence="1" id="KW-0812">Transmembrane</keyword>
<dbReference type="EMBL" id="JXJN01021674">
    <property type="status" value="NOT_ANNOTATED_CDS"/>
    <property type="molecule type" value="Genomic_DNA"/>
</dbReference>
<reference evidence="3" key="1">
    <citation type="submission" date="2015-01" db="EMBL/GenBank/DDBJ databases">
        <authorList>
            <person name="Aksoy S."/>
            <person name="Warren W."/>
            <person name="Wilson R.K."/>
        </authorList>
    </citation>
    <scope>NUCLEOTIDE SEQUENCE [LARGE SCALE GENOMIC DNA]</scope>
    <source>
        <strain evidence="3">IAEA</strain>
    </source>
</reference>
<evidence type="ECO:0000313" key="3">
    <source>
        <dbReference type="Proteomes" id="UP000092460"/>
    </source>
</evidence>
<accession>A0A1B0BW88</accession>
<feature type="transmembrane region" description="Helical" evidence="1">
    <location>
        <begin position="15"/>
        <end position="40"/>
    </location>
</feature>
<dbReference type="EnsemblMetazoa" id="GPPI042483-RA">
    <property type="protein sequence ID" value="GPPI042483-PA"/>
    <property type="gene ID" value="GPPI042483"/>
</dbReference>
<evidence type="ECO:0000256" key="1">
    <source>
        <dbReference type="SAM" id="Phobius"/>
    </source>
</evidence>